<dbReference type="Pfam" id="PF09860">
    <property type="entry name" value="DUF2087"/>
    <property type="match status" value="1"/>
</dbReference>
<evidence type="ECO:0000259" key="1">
    <source>
        <dbReference type="Pfam" id="PF09860"/>
    </source>
</evidence>
<keyword evidence="3" id="KW-1185">Reference proteome</keyword>
<dbReference type="EMBL" id="JBHLTC010000018">
    <property type="protein sequence ID" value="MFC0625492.1"/>
    <property type="molecule type" value="Genomic_DNA"/>
</dbReference>
<evidence type="ECO:0000313" key="3">
    <source>
        <dbReference type="Proteomes" id="UP001589890"/>
    </source>
</evidence>
<reference evidence="2 3" key="1">
    <citation type="submission" date="2024-09" db="EMBL/GenBank/DDBJ databases">
        <authorList>
            <person name="Sun Q."/>
            <person name="Mori K."/>
        </authorList>
    </citation>
    <scope>NUCLEOTIDE SEQUENCE [LARGE SCALE GENOMIC DNA]</scope>
    <source>
        <strain evidence="2 3">CGMCC 1.15906</strain>
    </source>
</reference>
<proteinExistence type="predicted"/>
<name>A0ABV6QPI4_9ACTN</name>
<gene>
    <name evidence="2" type="ORF">ACFFGN_15530</name>
</gene>
<evidence type="ECO:0000313" key="2">
    <source>
        <dbReference type="EMBL" id="MFC0625492.1"/>
    </source>
</evidence>
<dbReference type="InterPro" id="IPR018656">
    <property type="entry name" value="DUF2087"/>
</dbReference>
<accession>A0ABV6QPI4</accession>
<organism evidence="2 3">
    <name type="scientific">Kribbella deserti</name>
    <dbReference type="NCBI Taxonomy" id="1926257"/>
    <lineage>
        <taxon>Bacteria</taxon>
        <taxon>Bacillati</taxon>
        <taxon>Actinomycetota</taxon>
        <taxon>Actinomycetes</taxon>
        <taxon>Propionibacteriales</taxon>
        <taxon>Kribbellaceae</taxon>
        <taxon>Kribbella</taxon>
    </lineage>
</organism>
<dbReference type="RefSeq" id="WP_380047963.1">
    <property type="nucleotide sequence ID" value="NZ_JBHLTC010000018.1"/>
</dbReference>
<protein>
    <submittedName>
        <fullName evidence="2">DUF2087 domain-containing protein</fullName>
    </submittedName>
</protein>
<comment type="caution">
    <text evidence="2">The sequence shown here is derived from an EMBL/GenBank/DDBJ whole genome shotgun (WGS) entry which is preliminary data.</text>
</comment>
<sequence>MQSVNLTGLLAEPERLRTFAAIVLGANQPEQIATAAGLPVSTVRTAVRRLQVGGLVTTGPAGFEPVTDAFKTAARADRPEREALDDDPAVDALLQACIRDGRITTMPTFPAKQKVVIGYLARLFEPDRDYSEPEVNDILRSWYHDYATLRRFLVDWHFLNRENGVYRKA</sequence>
<dbReference type="Proteomes" id="UP001589890">
    <property type="component" value="Unassembled WGS sequence"/>
</dbReference>
<feature type="domain" description="DUF2087" evidence="1">
    <location>
        <begin position="102"/>
        <end position="167"/>
    </location>
</feature>